<sequence length="214" mass="24063">MESAHTFIHWIRPLGGRDRGATARPEFRGLVPSLGGFWPRICPGLSAQGCRVASLCRCSWGRTHFRLRSSSSSSASKTSGACPKPTTTYNIINSTSNSACDTNQQSNCRPSLPTNAYNHHRATHIYHHYGRRRLNADPHHYRHSAHTLHIRNSCWCRHYHPDWGFRNSCVCRGRPSASRLARVSARICFRAGDCFAGCRHCDWRIVVCASSTSK</sequence>
<gene>
    <name evidence="1" type="ORF">BCR44DRAFT_1432436</name>
</gene>
<proteinExistence type="predicted"/>
<reference evidence="1 2" key="1">
    <citation type="submission" date="2016-07" db="EMBL/GenBank/DDBJ databases">
        <title>Pervasive Adenine N6-methylation of Active Genes in Fungi.</title>
        <authorList>
            <consortium name="DOE Joint Genome Institute"/>
            <person name="Mondo S.J."/>
            <person name="Dannebaum R.O."/>
            <person name="Kuo R.C."/>
            <person name="Labutti K."/>
            <person name="Haridas S."/>
            <person name="Kuo A."/>
            <person name="Salamov A."/>
            <person name="Ahrendt S.R."/>
            <person name="Lipzen A."/>
            <person name="Sullivan W."/>
            <person name="Andreopoulos W.B."/>
            <person name="Clum A."/>
            <person name="Lindquist E."/>
            <person name="Daum C."/>
            <person name="Ramamoorthy G.K."/>
            <person name="Gryganskyi A."/>
            <person name="Culley D."/>
            <person name="Magnuson J.K."/>
            <person name="James T.Y."/>
            <person name="O'Malley M.A."/>
            <person name="Stajich J.E."/>
            <person name="Spatafora J.W."/>
            <person name="Visel A."/>
            <person name="Grigoriev I.V."/>
        </authorList>
    </citation>
    <scope>NUCLEOTIDE SEQUENCE [LARGE SCALE GENOMIC DNA]</scope>
    <source>
        <strain evidence="1 2">PL171</strain>
    </source>
</reference>
<keyword evidence="2" id="KW-1185">Reference proteome</keyword>
<evidence type="ECO:0000313" key="2">
    <source>
        <dbReference type="Proteomes" id="UP000193411"/>
    </source>
</evidence>
<accession>A0A1Y2HNY0</accession>
<dbReference type="Proteomes" id="UP000193411">
    <property type="component" value="Unassembled WGS sequence"/>
</dbReference>
<name>A0A1Y2HNY0_9FUNG</name>
<comment type="caution">
    <text evidence="1">The sequence shown here is derived from an EMBL/GenBank/DDBJ whole genome shotgun (WGS) entry which is preliminary data.</text>
</comment>
<evidence type="ECO:0000313" key="1">
    <source>
        <dbReference type="EMBL" id="ORZ36307.1"/>
    </source>
</evidence>
<organism evidence="1 2">
    <name type="scientific">Catenaria anguillulae PL171</name>
    <dbReference type="NCBI Taxonomy" id="765915"/>
    <lineage>
        <taxon>Eukaryota</taxon>
        <taxon>Fungi</taxon>
        <taxon>Fungi incertae sedis</taxon>
        <taxon>Blastocladiomycota</taxon>
        <taxon>Blastocladiomycetes</taxon>
        <taxon>Blastocladiales</taxon>
        <taxon>Catenariaceae</taxon>
        <taxon>Catenaria</taxon>
    </lineage>
</organism>
<protein>
    <submittedName>
        <fullName evidence="1">Uncharacterized protein</fullName>
    </submittedName>
</protein>
<dbReference type="AlphaFoldDB" id="A0A1Y2HNY0"/>
<dbReference type="EMBL" id="MCFL01000017">
    <property type="protein sequence ID" value="ORZ36307.1"/>
    <property type="molecule type" value="Genomic_DNA"/>
</dbReference>